<dbReference type="PROSITE" id="PS00530">
    <property type="entry name" value="RNASE_T2_1"/>
    <property type="match status" value="1"/>
</dbReference>
<dbReference type="InterPro" id="IPR057328">
    <property type="entry name" value="RNaseT2L_C"/>
</dbReference>
<dbReference type="STRING" id="1168221.R7Z437"/>
<dbReference type="CDD" id="cd01061">
    <property type="entry name" value="RNase_T2_euk"/>
    <property type="match status" value="1"/>
</dbReference>
<dbReference type="InterPro" id="IPR001568">
    <property type="entry name" value="RNase_T2-like"/>
</dbReference>
<dbReference type="Proteomes" id="UP000016924">
    <property type="component" value="Unassembled WGS sequence"/>
</dbReference>
<proteinExistence type="inferred from homology"/>
<evidence type="ECO:0000256" key="2">
    <source>
        <dbReference type="ARBA" id="ARBA00004496"/>
    </source>
</evidence>
<dbReference type="InterPro" id="IPR018188">
    <property type="entry name" value="RNase_T2_His_AS_1"/>
</dbReference>
<dbReference type="EMBL" id="JH767603">
    <property type="protein sequence ID" value="EON68932.1"/>
    <property type="molecule type" value="Genomic_DNA"/>
</dbReference>
<dbReference type="AlphaFoldDB" id="R7Z437"/>
<feature type="active site" evidence="16">
    <location>
        <position position="142"/>
    </location>
</feature>
<reference evidence="21" key="1">
    <citation type="submission" date="2012-06" db="EMBL/GenBank/DDBJ databases">
        <title>The genome sequence of Coniosporium apollinis CBS 100218.</title>
        <authorList>
            <consortium name="The Broad Institute Genome Sequencing Platform"/>
            <person name="Cuomo C."/>
            <person name="Gorbushina A."/>
            <person name="Noack S."/>
            <person name="Walker B."/>
            <person name="Young S.K."/>
            <person name="Zeng Q."/>
            <person name="Gargeya S."/>
            <person name="Fitzgerald M."/>
            <person name="Haas B."/>
            <person name="Abouelleil A."/>
            <person name="Alvarado L."/>
            <person name="Arachchi H.M."/>
            <person name="Berlin A.M."/>
            <person name="Chapman S.B."/>
            <person name="Goldberg J."/>
            <person name="Griggs A."/>
            <person name="Gujja S."/>
            <person name="Hansen M."/>
            <person name="Howarth C."/>
            <person name="Imamovic A."/>
            <person name="Larimer J."/>
            <person name="McCowan C."/>
            <person name="Montmayeur A."/>
            <person name="Murphy C."/>
            <person name="Neiman D."/>
            <person name="Pearson M."/>
            <person name="Priest M."/>
            <person name="Roberts A."/>
            <person name="Saif S."/>
            <person name="Shea T."/>
            <person name="Sisk P."/>
            <person name="Sykes S."/>
            <person name="Wortman J."/>
            <person name="Nusbaum C."/>
            <person name="Birren B."/>
        </authorList>
    </citation>
    <scope>NUCLEOTIDE SEQUENCE [LARGE SCALE GENOMIC DNA]</scope>
    <source>
        <strain evidence="21">CBS 100218</strain>
    </source>
</reference>
<feature type="compositionally biased region" description="Low complexity" evidence="18">
    <location>
        <begin position="268"/>
        <end position="293"/>
    </location>
</feature>
<evidence type="ECO:0000256" key="16">
    <source>
        <dbReference type="PIRSR" id="PIRSR633697-1"/>
    </source>
</evidence>
<evidence type="ECO:0000256" key="8">
    <source>
        <dbReference type="ARBA" id="ARBA00022729"/>
    </source>
</evidence>
<accession>R7Z437</accession>
<dbReference type="InterPro" id="IPR033130">
    <property type="entry name" value="RNase_T2_His_AS_2"/>
</dbReference>
<keyword evidence="7" id="KW-0540">Nuclease</keyword>
<dbReference type="OrthoDB" id="435754at2759"/>
<evidence type="ECO:0000256" key="13">
    <source>
        <dbReference type="ARBA" id="ARBA00023239"/>
    </source>
</evidence>
<keyword evidence="10" id="KW-0378">Hydrolase</keyword>
<dbReference type="SUPFAM" id="SSF55895">
    <property type="entry name" value="Ribonuclease Rh-like"/>
    <property type="match status" value="1"/>
</dbReference>
<dbReference type="HOGENOM" id="CLU_037966_0_1_1"/>
<dbReference type="GO" id="GO:0003723">
    <property type="term" value="F:RNA binding"/>
    <property type="evidence" value="ECO:0007669"/>
    <property type="project" value="InterPro"/>
</dbReference>
<organism evidence="20 21">
    <name type="scientific">Coniosporium apollinis (strain CBS 100218)</name>
    <name type="common">Rock-inhabiting black yeast</name>
    <dbReference type="NCBI Taxonomy" id="1168221"/>
    <lineage>
        <taxon>Eukaryota</taxon>
        <taxon>Fungi</taxon>
        <taxon>Dikarya</taxon>
        <taxon>Ascomycota</taxon>
        <taxon>Pezizomycotina</taxon>
        <taxon>Dothideomycetes</taxon>
        <taxon>Dothideomycetes incertae sedis</taxon>
        <taxon>Coniosporium</taxon>
    </lineage>
</organism>
<dbReference type="Pfam" id="PF00445">
    <property type="entry name" value="Ribonuclease_T2"/>
    <property type="match status" value="1"/>
</dbReference>
<evidence type="ECO:0000256" key="17">
    <source>
        <dbReference type="RuleBase" id="RU004328"/>
    </source>
</evidence>
<dbReference type="GO" id="GO:0006401">
    <property type="term" value="P:RNA catabolic process"/>
    <property type="evidence" value="ECO:0007669"/>
    <property type="project" value="UniProtKB-ARBA"/>
</dbReference>
<evidence type="ECO:0000256" key="11">
    <source>
        <dbReference type="ARBA" id="ARBA00023157"/>
    </source>
</evidence>
<evidence type="ECO:0000256" key="15">
    <source>
        <dbReference type="ARBA" id="ARBA00071169"/>
    </source>
</evidence>
<evidence type="ECO:0000256" key="12">
    <source>
        <dbReference type="ARBA" id="ARBA00023180"/>
    </source>
</evidence>
<name>R7Z437_CONA1</name>
<dbReference type="PANTHER" id="PTHR11240:SF22">
    <property type="entry name" value="RIBONUCLEASE T2"/>
    <property type="match status" value="1"/>
</dbReference>
<dbReference type="RefSeq" id="XP_007784249.1">
    <property type="nucleotide sequence ID" value="XM_007786059.1"/>
</dbReference>
<dbReference type="EC" id="4.6.1.19" evidence="4"/>
<keyword evidence="8" id="KW-0732">Signal</keyword>
<gene>
    <name evidence="20" type="ORF">W97_08190</name>
</gene>
<sequence length="417" mass="44902">MATSMPSLRNVAKLALGGAQVLLGSGSRVLGGPSMSCSNPQLSCHNTTAVTDFCCFNSPGGQMLQTQFWDAHPTTGPVDSWTIHGLWPDHCDGSFDEYCDSSRSYHNITSILQHFGKTELLSYMSAYWKDYQGDDEKFWKHEWNKHGTCVSTMEPECYNDHVPTEEVADYFQKAVDLFKTLPSYQWLAEAGIVPSTTATYSAEAIQAALSAKHGHPVTIKCKFNALKEIWYHYDVRGSVQTGDFVATVPDGPKSDCPSQGVRYLPKNPSHTPTGGATSTAATRTTSTAPTATGQPFQGRGYLNVIVQDDANTKNGCIISKGTWYTMGTCATFTATASADGQGFTLKSSKGLCAVGAEGAFECASTVSTATVFSATGPHLNGAGRPNWFAKAVPSKTAQATVYTWPGDVTIRIEWQGI</sequence>
<dbReference type="Pfam" id="PF25488">
    <property type="entry name" value="RNaseT2L_C"/>
    <property type="match status" value="1"/>
</dbReference>
<feature type="region of interest" description="Disordered" evidence="18">
    <location>
        <begin position="263"/>
        <end position="293"/>
    </location>
</feature>
<dbReference type="GO" id="GO:0016787">
    <property type="term" value="F:hydrolase activity"/>
    <property type="evidence" value="ECO:0007669"/>
    <property type="project" value="UniProtKB-KW"/>
</dbReference>
<evidence type="ECO:0000256" key="1">
    <source>
        <dbReference type="ARBA" id="ARBA00004410"/>
    </source>
</evidence>
<dbReference type="PANTHER" id="PTHR11240">
    <property type="entry name" value="RIBONUCLEASE T2"/>
    <property type="match status" value="1"/>
</dbReference>
<dbReference type="PROSITE" id="PS00531">
    <property type="entry name" value="RNASE_T2_2"/>
    <property type="match status" value="1"/>
</dbReference>
<comment type="similarity">
    <text evidence="3 17">Belongs to the RNase T2 family.</text>
</comment>
<evidence type="ECO:0000259" key="19">
    <source>
        <dbReference type="Pfam" id="PF25488"/>
    </source>
</evidence>
<dbReference type="GeneID" id="19905501"/>
<keyword evidence="5" id="KW-0963">Cytoplasm</keyword>
<dbReference type="GO" id="GO:0005576">
    <property type="term" value="C:extracellular region"/>
    <property type="evidence" value="ECO:0007669"/>
    <property type="project" value="TreeGrafter"/>
</dbReference>
<dbReference type="InterPro" id="IPR036430">
    <property type="entry name" value="RNase_T2-like_sf"/>
</dbReference>
<feature type="domain" description="RNase T2-like C-terminal" evidence="19">
    <location>
        <begin position="295"/>
        <end position="415"/>
    </location>
</feature>
<evidence type="ECO:0000256" key="9">
    <source>
        <dbReference type="ARBA" id="ARBA00022759"/>
    </source>
</evidence>
<evidence type="ECO:0000256" key="6">
    <source>
        <dbReference type="ARBA" id="ARBA00022554"/>
    </source>
</evidence>
<keyword evidence="6" id="KW-0926">Vacuole</keyword>
<protein>
    <recommendedName>
        <fullName evidence="15">Ribonuclease T2-like</fullName>
        <ecNumber evidence="4">4.6.1.19</ecNumber>
    </recommendedName>
</protein>
<evidence type="ECO:0000313" key="21">
    <source>
        <dbReference type="Proteomes" id="UP000016924"/>
    </source>
</evidence>
<evidence type="ECO:0000313" key="20">
    <source>
        <dbReference type="EMBL" id="EON68932.1"/>
    </source>
</evidence>
<comment type="function">
    <text evidence="14">Rnase which modulates cell survival under stress conditions. Released from the vacuole to the cytoplasm during stress to promote tRNA and rRNA cleavage and to activate separately a downstream pathway that promotes cell death. Involved in cell size, vacuolar morphology and growth at high temperatures and high salt concentration.</text>
</comment>
<keyword evidence="11" id="KW-1015">Disulfide bond</keyword>
<feature type="active site" evidence="16">
    <location>
        <position position="146"/>
    </location>
</feature>
<dbReference type="OMA" id="HESLWIH"/>
<evidence type="ECO:0000256" key="5">
    <source>
        <dbReference type="ARBA" id="ARBA00022490"/>
    </source>
</evidence>
<dbReference type="InterPro" id="IPR033697">
    <property type="entry name" value="Ribonuclease_T2_eukaryotic"/>
</dbReference>
<keyword evidence="13" id="KW-0456">Lyase</keyword>
<evidence type="ECO:0000256" key="4">
    <source>
        <dbReference type="ARBA" id="ARBA00012571"/>
    </source>
</evidence>
<dbReference type="eggNOG" id="KOG1642">
    <property type="taxonomic scope" value="Eukaryota"/>
</dbReference>
<comment type="subcellular location">
    <subcellularLocation>
        <location evidence="2">Cytoplasm</location>
    </subcellularLocation>
    <subcellularLocation>
        <location evidence="1">Vacuole lumen</location>
    </subcellularLocation>
</comment>
<keyword evidence="21" id="KW-1185">Reference proteome</keyword>
<dbReference type="Gene3D" id="3.90.730.10">
    <property type="entry name" value="Ribonuclease T2-like"/>
    <property type="match status" value="1"/>
</dbReference>
<evidence type="ECO:0000256" key="14">
    <source>
        <dbReference type="ARBA" id="ARBA00025494"/>
    </source>
</evidence>
<dbReference type="GO" id="GO:0033897">
    <property type="term" value="F:ribonuclease T2 activity"/>
    <property type="evidence" value="ECO:0007669"/>
    <property type="project" value="UniProtKB-EC"/>
</dbReference>
<evidence type="ECO:0000256" key="18">
    <source>
        <dbReference type="SAM" id="MobiDB-lite"/>
    </source>
</evidence>
<evidence type="ECO:0000256" key="3">
    <source>
        <dbReference type="ARBA" id="ARBA00007469"/>
    </source>
</evidence>
<feature type="active site" evidence="16">
    <location>
        <position position="84"/>
    </location>
</feature>
<dbReference type="GO" id="GO:0005775">
    <property type="term" value="C:vacuolar lumen"/>
    <property type="evidence" value="ECO:0007669"/>
    <property type="project" value="UniProtKB-SubCell"/>
</dbReference>
<keyword evidence="9" id="KW-0255">Endonuclease</keyword>
<evidence type="ECO:0000256" key="7">
    <source>
        <dbReference type="ARBA" id="ARBA00022722"/>
    </source>
</evidence>
<keyword evidence="12" id="KW-0325">Glycoprotein</keyword>
<evidence type="ECO:0000256" key="10">
    <source>
        <dbReference type="ARBA" id="ARBA00022801"/>
    </source>
</evidence>
<dbReference type="FunFam" id="3.90.730.10:FF:000004">
    <property type="entry name" value="Ribonuclease T2-like"/>
    <property type="match status" value="1"/>
</dbReference>